<dbReference type="Gene3D" id="3.30.470.30">
    <property type="entry name" value="DNA ligase/mRNA capping enzyme"/>
    <property type="match status" value="1"/>
</dbReference>
<sequence>MTEYHKIDSVYMRDPATNHRTFLTGEWSRPEFGYLADLDWVWTEKIDGTNIRIHLFSDGDFSIRGRTDKADVPAHLLAPLDQIACDGWDRGIRDDLILYGEGYGPKVQGGGWYRDDHGFILFDVATPGGMFLERHNVEDLAATLGVPVVPIVGHGLLVDAVHRVEDGMNPSVVAGTTGRQAEGLVMRPAVELLDRRGRRVITKVKAKDFPQ</sequence>
<feature type="domain" description="RNA ligase" evidence="1">
    <location>
        <begin position="39"/>
        <end position="205"/>
    </location>
</feature>
<reference evidence="2" key="1">
    <citation type="submission" date="2020-03" db="EMBL/GenBank/DDBJ databases">
        <title>The deep terrestrial virosphere.</title>
        <authorList>
            <person name="Holmfeldt K."/>
            <person name="Nilsson E."/>
            <person name="Simone D."/>
            <person name="Lopez-Fernandez M."/>
            <person name="Wu X."/>
            <person name="de Brujin I."/>
            <person name="Lundin D."/>
            <person name="Andersson A."/>
            <person name="Bertilsson S."/>
            <person name="Dopson M."/>
        </authorList>
    </citation>
    <scope>NUCLEOTIDE SEQUENCE</scope>
    <source>
        <strain evidence="2">MM415B04874</strain>
    </source>
</reference>
<name>A0A6M3LUJ7_9ZZZZ</name>
<dbReference type="SUPFAM" id="SSF56091">
    <property type="entry name" value="DNA ligase/mRNA capping enzyme, catalytic domain"/>
    <property type="match status" value="1"/>
</dbReference>
<dbReference type="GO" id="GO:0016874">
    <property type="term" value="F:ligase activity"/>
    <property type="evidence" value="ECO:0007669"/>
    <property type="project" value="UniProtKB-KW"/>
</dbReference>
<keyword evidence="2" id="KW-0436">Ligase</keyword>
<proteinExistence type="predicted"/>
<dbReference type="AlphaFoldDB" id="A0A6M3LUJ7"/>
<dbReference type="Pfam" id="PF09414">
    <property type="entry name" value="RNA_ligase"/>
    <property type="match status" value="1"/>
</dbReference>
<evidence type="ECO:0000259" key="1">
    <source>
        <dbReference type="Pfam" id="PF09414"/>
    </source>
</evidence>
<organism evidence="2">
    <name type="scientific">viral metagenome</name>
    <dbReference type="NCBI Taxonomy" id="1070528"/>
    <lineage>
        <taxon>unclassified sequences</taxon>
        <taxon>metagenomes</taxon>
        <taxon>organismal metagenomes</taxon>
    </lineage>
</organism>
<protein>
    <submittedName>
        <fullName evidence="2">Putative RNA ligase</fullName>
    </submittedName>
</protein>
<accession>A0A6M3LUJ7</accession>
<dbReference type="EMBL" id="MT143384">
    <property type="protein sequence ID" value="QJA96268.1"/>
    <property type="molecule type" value="Genomic_DNA"/>
</dbReference>
<evidence type="ECO:0000313" key="2">
    <source>
        <dbReference type="EMBL" id="QJA96268.1"/>
    </source>
</evidence>
<gene>
    <name evidence="2" type="ORF">MM415B04874_0005</name>
</gene>
<dbReference type="InterPro" id="IPR021122">
    <property type="entry name" value="RNA_ligase_dom_REL/Rnl2"/>
</dbReference>